<accession>A0A9N7U1A2</accession>
<gene>
    <name evidence="2" type="ORF">PLEPLA_LOCUS10075</name>
</gene>
<organism evidence="2 3">
    <name type="scientific">Pleuronectes platessa</name>
    <name type="common">European plaice</name>
    <dbReference type="NCBI Taxonomy" id="8262"/>
    <lineage>
        <taxon>Eukaryota</taxon>
        <taxon>Metazoa</taxon>
        <taxon>Chordata</taxon>
        <taxon>Craniata</taxon>
        <taxon>Vertebrata</taxon>
        <taxon>Euteleostomi</taxon>
        <taxon>Actinopterygii</taxon>
        <taxon>Neopterygii</taxon>
        <taxon>Teleostei</taxon>
        <taxon>Neoteleostei</taxon>
        <taxon>Acanthomorphata</taxon>
        <taxon>Carangaria</taxon>
        <taxon>Pleuronectiformes</taxon>
        <taxon>Pleuronectoidei</taxon>
        <taxon>Pleuronectidae</taxon>
        <taxon>Pleuronectes</taxon>
    </lineage>
</organism>
<reference evidence="2" key="1">
    <citation type="submission" date="2020-03" db="EMBL/GenBank/DDBJ databases">
        <authorList>
            <person name="Weist P."/>
        </authorList>
    </citation>
    <scope>NUCLEOTIDE SEQUENCE</scope>
</reference>
<feature type="region of interest" description="Disordered" evidence="1">
    <location>
        <begin position="121"/>
        <end position="176"/>
    </location>
</feature>
<sequence>MLSANICEQAITNKTEKPQLFFTSASSQVQPLSLSASQPSVEGFHLNVARSLDIIRAAPCSKKNLIWSPPNFSLQPRSRPPEESRVILCNQDRLEPSRGDAVGTPRCCRCRLETRGSILSAEPTGRKTELRGRRQRSVRDAPVRDSRRSRPQTHPQNPVVPEAGSHSACSDPARRV</sequence>
<dbReference type="AlphaFoldDB" id="A0A9N7U1A2"/>
<keyword evidence="3" id="KW-1185">Reference proteome</keyword>
<feature type="compositionally biased region" description="Basic and acidic residues" evidence="1">
    <location>
        <begin position="124"/>
        <end position="148"/>
    </location>
</feature>
<proteinExistence type="predicted"/>
<name>A0A9N7U1A2_PLEPL</name>
<dbReference type="Proteomes" id="UP001153269">
    <property type="component" value="Unassembled WGS sequence"/>
</dbReference>
<protein>
    <submittedName>
        <fullName evidence="2">Uncharacterized protein</fullName>
    </submittedName>
</protein>
<evidence type="ECO:0000256" key="1">
    <source>
        <dbReference type="SAM" id="MobiDB-lite"/>
    </source>
</evidence>
<dbReference type="EMBL" id="CADEAL010000568">
    <property type="protein sequence ID" value="CAB1422186.1"/>
    <property type="molecule type" value="Genomic_DNA"/>
</dbReference>
<evidence type="ECO:0000313" key="3">
    <source>
        <dbReference type="Proteomes" id="UP001153269"/>
    </source>
</evidence>
<evidence type="ECO:0000313" key="2">
    <source>
        <dbReference type="EMBL" id="CAB1422186.1"/>
    </source>
</evidence>
<comment type="caution">
    <text evidence="2">The sequence shown here is derived from an EMBL/GenBank/DDBJ whole genome shotgun (WGS) entry which is preliminary data.</text>
</comment>